<gene>
    <name evidence="1" type="ORF">FEK29_00485</name>
</gene>
<reference evidence="1 2" key="1">
    <citation type="journal article" date="2017" name="Int. J. Syst. Evol. Microbiol.">
        <title>Maripseudobacter aurantiacus gen. nov., sp. nov., a novel member of the family Flavobacteriaceae isolated from a sedimentation basin.</title>
        <authorList>
            <person name="Chen C."/>
            <person name="Su Y."/>
            <person name="Tao T."/>
            <person name="Fu G."/>
            <person name="Zhang C."/>
            <person name="Sun C."/>
            <person name="Zhang X."/>
            <person name="Wu M."/>
        </authorList>
    </citation>
    <scope>NUCLEOTIDE SEQUENCE [LARGE SCALE GENOMIC DNA]</scope>
    <source>
        <strain evidence="2">CDA4</strain>
    </source>
</reference>
<evidence type="ECO:0000313" key="1">
    <source>
        <dbReference type="EMBL" id="TLF46289.1"/>
    </source>
</evidence>
<dbReference type="AlphaFoldDB" id="A0A5R8MBY6"/>
<name>A0A5R8MBY6_9FLAO</name>
<dbReference type="InterPro" id="IPR036696">
    <property type="entry name" value="YdfO-like_sf"/>
</dbReference>
<organism evidence="1 2">
    <name type="scientific">Maribacter aurantiacus</name>
    <dbReference type="NCBI Taxonomy" id="1882343"/>
    <lineage>
        <taxon>Bacteria</taxon>
        <taxon>Pseudomonadati</taxon>
        <taxon>Bacteroidota</taxon>
        <taxon>Flavobacteriia</taxon>
        <taxon>Flavobacteriales</taxon>
        <taxon>Flavobacteriaceae</taxon>
        <taxon>Maribacter</taxon>
    </lineage>
</organism>
<dbReference type="RefSeq" id="WP_138256445.1">
    <property type="nucleotide sequence ID" value="NZ_VBUK01000001.1"/>
</dbReference>
<proteinExistence type="predicted"/>
<dbReference type="SUPFAM" id="SSF160419">
    <property type="entry name" value="YdfO-like"/>
    <property type="match status" value="1"/>
</dbReference>
<dbReference type="InterPro" id="IPR009833">
    <property type="entry name" value="DUF1398"/>
</dbReference>
<dbReference type="Gene3D" id="3.30.1810.10">
    <property type="entry name" value="YdfO-like"/>
    <property type="match status" value="1"/>
</dbReference>
<accession>A0A5R8MBY6</accession>
<dbReference type="Proteomes" id="UP000308382">
    <property type="component" value="Unassembled WGS sequence"/>
</dbReference>
<sequence>MFTLAQIELAHANVKTGADFPKYIQEIKQLGVVSFETWVTDSHTHYFGKNGFQTRSEPKYDPLAIAEAFQKEQFAQYLSSHQKGEMDYVAFCNHCAETGVEKWIVDLLKLTCTYYDKAGNAVLVEAIPIAQ</sequence>
<evidence type="ECO:0000313" key="2">
    <source>
        <dbReference type="Proteomes" id="UP000308382"/>
    </source>
</evidence>
<dbReference type="OrthoDB" id="1550456at2"/>
<protein>
    <submittedName>
        <fullName evidence="1">DUF1398 domain-containing protein</fullName>
    </submittedName>
</protein>
<keyword evidence="2" id="KW-1185">Reference proteome</keyword>
<dbReference type="Pfam" id="PF07166">
    <property type="entry name" value="DUF1398"/>
    <property type="match status" value="1"/>
</dbReference>
<dbReference type="EMBL" id="VBUK01000001">
    <property type="protein sequence ID" value="TLF46289.1"/>
    <property type="molecule type" value="Genomic_DNA"/>
</dbReference>
<comment type="caution">
    <text evidence="1">The sequence shown here is derived from an EMBL/GenBank/DDBJ whole genome shotgun (WGS) entry which is preliminary data.</text>
</comment>